<dbReference type="InterPro" id="IPR020476">
    <property type="entry name" value="Nudix_hydrolase"/>
</dbReference>
<dbReference type="PANTHER" id="PTHR21340">
    <property type="entry name" value="DIADENOSINE 5,5-P1,P4-TETRAPHOSPHATE PYROPHOSPHOHYDROLASE MUTT"/>
    <property type="match status" value="1"/>
</dbReference>
<name>A0A0G1PJV7_9BACT</name>
<dbReference type="InterPro" id="IPR000086">
    <property type="entry name" value="NUDIX_hydrolase_dom"/>
</dbReference>
<sequence length="169" mass="19717">MKAPSKARLPKNKQALPPRRRPPHVSEISAGGIVVKRWRDGFVFAIMKDSYGQWSFPKGRVEKGEELEDAAARETMEELGLERIQLVEYLGKIDIWFKDRFEKKGALVHKDIHYFLFEAPEDAKIHPVPSEHTYETRWVPAQDVLKESSYVDVRPIIHLALERVKTWKR</sequence>
<dbReference type="InterPro" id="IPR015797">
    <property type="entry name" value="NUDIX_hydrolase-like_dom_sf"/>
</dbReference>
<organism evidence="5 6">
    <name type="scientific">Candidatus Uhrbacteria bacterium GW2011_GWF2_46_218</name>
    <dbReference type="NCBI Taxonomy" id="1619001"/>
    <lineage>
        <taxon>Bacteria</taxon>
        <taxon>Candidatus Uhriibacteriota</taxon>
    </lineage>
</organism>
<dbReference type="Pfam" id="PF00293">
    <property type="entry name" value="NUDIX"/>
    <property type="match status" value="1"/>
</dbReference>
<reference evidence="5 6" key="1">
    <citation type="journal article" date="2015" name="Nature">
        <title>rRNA introns, odd ribosomes, and small enigmatic genomes across a large radiation of phyla.</title>
        <authorList>
            <person name="Brown C.T."/>
            <person name="Hug L.A."/>
            <person name="Thomas B.C."/>
            <person name="Sharon I."/>
            <person name="Castelle C.J."/>
            <person name="Singh A."/>
            <person name="Wilkins M.J."/>
            <person name="Williams K.H."/>
            <person name="Banfield J.F."/>
        </authorList>
    </citation>
    <scope>NUCLEOTIDE SEQUENCE [LARGE SCALE GENOMIC DNA]</scope>
</reference>
<dbReference type="Gene3D" id="3.90.79.10">
    <property type="entry name" value="Nucleoside Triphosphate Pyrophosphohydrolase"/>
    <property type="match status" value="1"/>
</dbReference>
<dbReference type="PRINTS" id="PR00502">
    <property type="entry name" value="NUDIXFAMILY"/>
</dbReference>
<keyword evidence="1 2" id="KW-0378">Hydrolase</keyword>
<dbReference type="SUPFAM" id="SSF55811">
    <property type="entry name" value="Nudix"/>
    <property type="match status" value="1"/>
</dbReference>
<feature type="domain" description="Nudix hydrolase" evidence="4">
    <location>
        <begin position="25"/>
        <end position="166"/>
    </location>
</feature>
<feature type="region of interest" description="Disordered" evidence="3">
    <location>
        <begin position="1"/>
        <end position="24"/>
    </location>
</feature>
<dbReference type="InterPro" id="IPR051325">
    <property type="entry name" value="Nudix_hydrolase_domain"/>
</dbReference>
<dbReference type="InterPro" id="IPR020084">
    <property type="entry name" value="NUDIX_hydrolase_CS"/>
</dbReference>
<dbReference type="GO" id="GO:0006167">
    <property type="term" value="P:AMP biosynthetic process"/>
    <property type="evidence" value="ECO:0007669"/>
    <property type="project" value="TreeGrafter"/>
</dbReference>
<dbReference type="GO" id="GO:0004081">
    <property type="term" value="F:bis(5'-nucleosyl)-tetraphosphatase (asymmetrical) activity"/>
    <property type="evidence" value="ECO:0007669"/>
    <property type="project" value="TreeGrafter"/>
</dbReference>
<gene>
    <name evidence="5" type="ORF">UX45_C0012G0028</name>
</gene>
<dbReference type="AlphaFoldDB" id="A0A0G1PJV7"/>
<proteinExistence type="inferred from homology"/>
<dbReference type="PROSITE" id="PS00893">
    <property type="entry name" value="NUDIX_BOX"/>
    <property type="match status" value="1"/>
</dbReference>
<evidence type="ECO:0000256" key="2">
    <source>
        <dbReference type="RuleBase" id="RU003476"/>
    </source>
</evidence>
<protein>
    <recommendedName>
        <fullName evidence="4">Nudix hydrolase domain-containing protein</fullName>
    </recommendedName>
</protein>
<evidence type="ECO:0000259" key="4">
    <source>
        <dbReference type="PROSITE" id="PS51462"/>
    </source>
</evidence>
<evidence type="ECO:0000256" key="1">
    <source>
        <dbReference type="ARBA" id="ARBA00022801"/>
    </source>
</evidence>
<evidence type="ECO:0000313" key="5">
    <source>
        <dbReference type="EMBL" id="KKU32987.1"/>
    </source>
</evidence>
<dbReference type="PROSITE" id="PS51462">
    <property type="entry name" value="NUDIX"/>
    <property type="match status" value="1"/>
</dbReference>
<evidence type="ECO:0000313" key="6">
    <source>
        <dbReference type="Proteomes" id="UP000034705"/>
    </source>
</evidence>
<dbReference type="GO" id="GO:0006754">
    <property type="term" value="P:ATP biosynthetic process"/>
    <property type="evidence" value="ECO:0007669"/>
    <property type="project" value="TreeGrafter"/>
</dbReference>
<dbReference type="EMBL" id="LCMG01000012">
    <property type="protein sequence ID" value="KKU32987.1"/>
    <property type="molecule type" value="Genomic_DNA"/>
</dbReference>
<comment type="similarity">
    <text evidence="2">Belongs to the Nudix hydrolase family.</text>
</comment>
<accession>A0A0G1PJV7</accession>
<evidence type="ECO:0000256" key="3">
    <source>
        <dbReference type="SAM" id="MobiDB-lite"/>
    </source>
</evidence>
<dbReference type="Proteomes" id="UP000034705">
    <property type="component" value="Unassembled WGS sequence"/>
</dbReference>
<dbReference type="PANTHER" id="PTHR21340:SF0">
    <property type="entry name" value="BIS(5'-NUCLEOSYL)-TETRAPHOSPHATASE [ASYMMETRICAL]"/>
    <property type="match status" value="1"/>
</dbReference>
<comment type="caution">
    <text evidence="5">The sequence shown here is derived from an EMBL/GenBank/DDBJ whole genome shotgun (WGS) entry which is preliminary data.</text>
</comment>